<dbReference type="GO" id="GO:0043409">
    <property type="term" value="P:negative regulation of MAPK cascade"/>
    <property type="evidence" value="ECO:0007669"/>
    <property type="project" value="TreeGrafter"/>
</dbReference>
<dbReference type="InterPro" id="IPR000340">
    <property type="entry name" value="Dual-sp_phosphatase_cat-dom"/>
</dbReference>
<evidence type="ECO:0000259" key="6">
    <source>
        <dbReference type="PROSITE" id="PS50054"/>
    </source>
</evidence>
<dbReference type="PANTHER" id="PTHR10159:SF511">
    <property type="entry name" value="DUAL SPECIFICITY PROTEIN PHOSPHATASE 1"/>
    <property type="match status" value="1"/>
</dbReference>
<organism evidence="8 9">
    <name type="scientific">Nitzschia inconspicua</name>
    <dbReference type="NCBI Taxonomy" id="303405"/>
    <lineage>
        <taxon>Eukaryota</taxon>
        <taxon>Sar</taxon>
        <taxon>Stramenopiles</taxon>
        <taxon>Ochrophyta</taxon>
        <taxon>Bacillariophyta</taxon>
        <taxon>Bacillariophyceae</taxon>
        <taxon>Bacillariophycidae</taxon>
        <taxon>Bacillariales</taxon>
        <taxon>Bacillariaceae</taxon>
        <taxon>Nitzschia</taxon>
    </lineage>
</organism>
<evidence type="ECO:0000313" key="8">
    <source>
        <dbReference type="EMBL" id="KAG7361619.1"/>
    </source>
</evidence>
<dbReference type="InterPro" id="IPR000387">
    <property type="entry name" value="Tyr_Pase_dom"/>
</dbReference>
<comment type="similarity">
    <text evidence="1">Belongs to the protein-tyrosine phosphatase family. Non-receptor class dual specificity subfamily.</text>
</comment>
<dbReference type="PROSITE" id="PS00383">
    <property type="entry name" value="TYR_PHOSPHATASE_1"/>
    <property type="match status" value="1"/>
</dbReference>
<evidence type="ECO:0000256" key="3">
    <source>
        <dbReference type="ARBA" id="ARBA00022801"/>
    </source>
</evidence>
<evidence type="ECO:0000256" key="1">
    <source>
        <dbReference type="ARBA" id="ARBA00008601"/>
    </source>
</evidence>
<reference evidence="8" key="1">
    <citation type="journal article" date="2021" name="Sci. Rep.">
        <title>Diploid genomic architecture of Nitzschia inconspicua, an elite biomass production diatom.</title>
        <authorList>
            <person name="Oliver A."/>
            <person name="Podell S."/>
            <person name="Pinowska A."/>
            <person name="Traller J.C."/>
            <person name="Smith S.R."/>
            <person name="McClure R."/>
            <person name="Beliaev A."/>
            <person name="Bohutskyi P."/>
            <person name="Hill E.A."/>
            <person name="Rabines A."/>
            <person name="Zheng H."/>
            <person name="Allen L.Z."/>
            <person name="Kuo A."/>
            <person name="Grigoriev I.V."/>
            <person name="Allen A.E."/>
            <person name="Hazlebeck D."/>
            <person name="Allen E.E."/>
        </authorList>
    </citation>
    <scope>NUCLEOTIDE SEQUENCE</scope>
    <source>
        <strain evidence="8">Hildebrandi</strain>
    </source>
</reference>
<dbReference type="InterPro" id="IPR020422">
    <property type="entry name" value="TYR_PHOSPHATASE_DUAL_dom"/>
</dbReference>
<evidence type="ECO:0000259" key="7">
    <source>
        <dbReference type="PROSITE" id="PS50056"/>
    </source>
</evidence>
<accession>A0A9K3PY92</accession>
<reference evidence="8" key="2">
    <citation type="submission" date="2021-04" db="EMBL/GenBank/DDBJ databases">
        <authorList>
            <person name="Podell S."/>
        </authorList>
    </citation>
    <scope>NUCLEOTIDE SEQUENCE</scope>
    <source>
        <strain evidence="8">Hildebrandi</strain>
    </source>
</reference>
<evidence type="ECO:0000256" key="4">
    <source>
        <dbReference type="ARBA" id="ARBA00022912"/>
    </source>
</evidence>
<keyword evidence="9" id="KW-1185">Reference proteome</keyword>
<name>A0A9K3PY92_9STRA</name>
<dbReference type="GO" id="GO:0017017">
    <property type="term" value="F:MAP kinase tyrosine/serine/threonine phosphatase activity"/>
    <property type="evidence" value="ECO:0007669"/>
    <property type="project" value="TreeGrafter"/>
</dbReference>
<dbReference type="Pfam" id="PF00782">
    <property type="entry name" value="DSPc"/>
    <property type="match status" value="1"/>
</dbReference>
<evidence type="ECO:0000256" key="5">
    <source>
        <dbReference type="SAM" id="MobiDB-lite"/>
    </source>
</evidence>
<dbReference type="GO" id="GO:0008330">
    <property type="term" value="F:protein tyrosine/threonine phosphatase activity"/>
    <property type="evidence" value="ECO:0007669"/>
    <property type="project" value="TreeGrafter"/>
</dbReference>
<evidence type="ECO:0000256" key="2">
    <source>
        <dbReference type="ARBA" id="ARBA00013064"/>
    </source>
</evidence>
<feature type="compositionally biased region" description="Low complexity" evidence="5">
    <location>
        <begin position="271"/>
        <end position="283"/>
    </location>
</feature>
<protein>
    <recommendedName>
        <fullName evidence="2">protein-tyrosine-phosphatase</fullName>
        <ecNumber evidence="2">3.1.3.48</ecNumber>
    </recommendedName>
</protein>
<feature type="region of interest" description="Disordered" evidence="5">
    <location>
        <begin position="187"/>
        <end position="218"/>
    </location>
</feature>
<dbReference type="InterPro" id="IPR016130">
    <property type="entry name" value="Tyr_Pase_AS"/>
</dbReference>
<proteinExistence type="inferred from homology"/>
<feature type="domain" description="Tyrosine specific protein phosphatases" evidence="7">
    <location>
        <begin position="105"/>
        <end position="163"/>
    </location>
</feature>
<feature type="region of interest" description="Disordered" evidence="5">
    <location>
        <begin position="230"/>
        <end position="306"/>
    </location>
</feature>
<keyword evidence="3" id="KW-0378">Hydrolase</keyword>
<feature type="domain" description="Tyrosine-protein phosphatase" evidence="6">
    <location>
        <begin position="31"/>
        <end position="184"/>
    </location>
</feature>
<dbReference type="CDD" id="cd14498">
    <property type="entry name" value="DSP"/>
    <property type="match status" value="1"/>
</dbReference>
<dbReference type="SMART" id="SM00195">
    <property type="entry name" value="DSPc"/>
    <property type="match status" value="1"/>
</dbReference>
<evidence type="ECO:0000313" key="9">
    <source>
        <dbReference type="Proteomes" id="UP000693970"/>
    </source>
</evidence>
<dbReference type="GO" id="GO:0005737">
    <property type="term" value="C:cytoplasm"/>
    <property type="evidence" value="ECO:0007669"/>
    <property type="project" value="TreeGrafter"/>
</dbReference>
<dbReference type="AlphaFoldDB" id="A0A9K3PY92"/>
<gene>
    <name evidence="8" type="ORF">IV203_036720</name>
</gene>
<dbReference type="PANTHER" id="PTHR10159">
    <property type="entry name" value="DUAL SPECIFICITY PROTEIN PHOSPHATASE"/>
    <property type="match status" value="1"/>
</dbReference>
<sequence>MSLISTFDVVDTSNCKKKKRKTDPSSSNNRGASTRLRSSIYLGSKDDAKNLDLLQKRTISHILNVTPTKADVKGGVPNYFEKLGIFTYLRIPLFDDATSVQELQTKYSDTILDFIHRGLYHGNVLVHCHYGISRSTTCVALYLMSKRNMSLDEAMTMIQRRRPQAQPIPAFMEFLKRKDIELLKQRGHLTNNNDNKKRPQPDATVVGPLPPPTVDDEMPVDKKRVLVGPAVPVPTPPTSQPCIGPSLPPSMAEPTVTTNEKASTIGPALPPKSSMILSSSTSPPIGPSLPPKEGDKDIDVGPALPP</sequence>
<dbReference type="EC" id="3.1.3.48" evidence="2"/>
<dbReference type="Proteomes" id="UP000693970">
    <property type="component" value="Unassembled WGS sequence"/>
</dbReference>
<dbReference type="PROSITE" id="PS50056">
    <property type="entry name" value="TYR_PHOSPHATASE_2"/>
    <property type="match status" value="1"/>
</dbReference>
<keyword evidence="4" id="KW-0904">Protein phosphatase</keyword>
<dbReference type="PROSITE" id="PS50054">
    <property type="entry name" value="TYR_PHOSPHATASE_DUAL"/>
    <property type="match status" value="1"/>
</dbReference>
<dbReference type="OrthoDB" id="10252009at2759"/>
<dbReference type="EMBL" id="JAGRRH010000013">
    <property type="protein sequence ID" value="KAG7361619.1"/>
    <property type="molecule type" value="Genomic_DNA"/>
</dbReference>
<dbReference type="GO" id="GO:0033550">
    <property type="term" value="F:MAP kinase tyrosine phosphatase activity"/>
    <property type="evidence" value="ECO:0007669"/>
    <property type="project" value="TreeGrafter"/>
</dbReference>
<comment type="caution">
    <text evidence="8">The sequence shown here is derived from an EMBL/GenBank/DDBJ whole genome shotgun (WGS) entry which is preliminary data.</text>
</comment>